<evidence type="ECO:0000313" key="2">
    <source>
        <dbReference type="Proteomes" id="UP000233837"/>
    </source>
</evidence>
<dbReference type="AlphaFoldDB" id="A0A2I0WGZ4"/>
<gene>
    <name evidence="1" type="ORF">MA16_Dca020684</name>
</gene>
<proteinExistence type="predicted"/>
<keyword evidence="2" id="KW-1185">Reference proteome</keyword>
<accession>A0A2I0WGZ4</accession>
<sequence>MYTVTPPPGMDAAPANSPAAGYAMGQVAYDSMRRAVFYPGPVATYQGETNMALTAEAKTMKPSQILGQIISMSG</sequence>
<protein>
    <submittedName>
        <fullName evidence="1">Uncharacterized protein</fullName>
    </submittedName>
</protein>
<reference evidence="1 2" key="1">
    <citation type="journal article" date="2016" name="Sci. Rep.">
        <title>The Dendrobium catenatum Lindl. genome sequence provides insights into polysaccharide synthase, floral development and adaptive evolution.</title>
        <authorList>
            <person name="Zhang G.Q."/>
            <person name="Xu Q."/>
            <person name="Bian C."/>
            <person name="Tsai W.C."/>
            <person name="Yeh C.M."/>
            <person name="Liu K.W."/>
            <person name="Yoshida K."/>
            <person name="Zhang L.S."/>
            <person name="Chang S.B."/>
            <person name="Chen F."/>
            <person name="Shi Y."/>
            <person name="Su Y.Y."/>
            <person name="Zhang Y.Q."/>
            <person name="Chen L.J."/>
            <person name="Yin Y."/>
            <person name="Lin M."/>
            <person name="Huang H."/>
            <person name="Deng H."/>
            <person name="Wang Z.W."/>
            <person name="Zhu S.L."/>
            <person name="Zhao X."/>
            <person name="Deng C."/>
            <person name="Niu S.C."/>
            <person name="Huang J."/>
            <person name="Wang M."/>
            <person name="Liu G.H."/>
            <person name="Yang H.J."/>
            <person name="Xiao X.J."/>
            <person name="Hsiao Y.Y."/>
            <person name="Wu W.L."/>
            <person name="Chen Y.Y."/>
            <person name="Mitsuda N."/>
            <person name="Ohme-Takagi M."/>
            <person name="Luo Y.B."/>
            <person name="Van de Peer Y."/>
            <person name="Liu Z.J."/>
        </authorList>
    </citation>
    <scope>NUCLEOTIDE SEQUENCE [LARGE SCALE GENOMIC DNA]</scope>
    <source>
        <tissue evidence="1">The whole plant</tissue>
    </source>
</reference>
<organism evidence="1 2">
    <name type="scientific">Dendrobium catenatum</name>
    <dbReference type="NCBI Taxonomy" id="906689"/>
    <lineage>
        <taxon>Eukaryota</taxon>
        <taxon>Viridiplantae</taxon>
        <taxon>Streptophyta</taxon>
        <taxon>Embryophyta</taxon>
        <taxon>Tracheophyta</taxon>
        <taxon>Spermatophyta</taxon>
        <taxon>Magnoliopsida</taxon>
        <taxon>Liliopsida</taxon>
        <taxon>Asparagales</taxon>
        <taxon>Orchidaceae</taxon>
        <taxon>Epidendroideae</taxon>
        <taxon>Malaxideae</taxon>
        <taxon>Dendrobiinae</taxon>
        <taxon>Dendrobium</taxon>
    </lineage>
</organism>
<dbReference type="EMBL" id="KZ502663">
    <property type="protein sequence ID" value="PKU74912.1"/>
    <property type="molecule type" value="Genomic_DNA"/>
</dbReference>
<name>A0A2I0WGZ4_9ASPA</name>
<dbReference type="Proteomes" id="UP000233837">
    <property type="component" value="Unassembled WGS sequence"/>
</dbReference>
<reference evidence="1 2" key="2">
    <citation type="journal article" date="2017" name="Nature">
        <title>The Apostasia genome and the evolution of orchids.</title>
        <authorList>
            <person name="Zhang G.Q."/>
            <person name="Liu K.W."/>
            <person name="Li Z."/>
            <person name="Lohaus R."/>
            <person name="Hsiao Y.Y."/>
            <person name="Niu S.C."/>
            <person name="Wang J.Y."/>
            <person name="Lin Y.C."/>
            <person name="Xu Q."/>
            <person name="Chen L.J."/>
            <person name="Yoshida K."/>
            <person name="Fujiwara S."/>
            <person name="Wang Z.W."/>
            <person name="Zhang Y.Q."/>
            <person name="Mitsuda N."/>
            <person name="Wang M."/>
            <person name="Liu G.H."/>
            <person name="Pecoraro L."/>
            <person name="Huang H.X."/>
            <person name="Xiao X.J."/>
            <person name="Lin M."/>
            <person name="Wu X.Y."/>
            <person name="Wu W.L."/>
            <person name="Chen Y.Y."/>
            <person name="Chang S.B."/>
            <person name="Sakamoto S."/>
            <person name="Ohme-Takagi M."/>
            <person name="Yagi M."/>
            <person name="Zeng S.J."/>
            <person name="Shen C.Y."/>
            <person name="Yeh C.M."/>
            <person name="Luo Y.B."/>
            <person name="Tsai W.C."/>
            <person name="Van de Peer Y."/>
            <person name="Liu Z.J."/>
        </authorList>
    </citation>
    <scope>NUCLEOTIDE SEQUENCE [LARGE SCALE GENOMIC DNA]</scope>
    <source>
        <tissue evidence="1">The whole plant</tissue>
    </source>
</reference>
<evidence type="ECO:0000313" key="1">
    <source>
        <dbReference type="EMBL" id="PKU74912.1"/>
    </source>
</evidence>